<protein>
    <submittedName>
        <fullName evidence="2">Uncharacterized protein</fullName>
    </submittedName>
</protein>
<gene>
    <name evidence="2" type="ORF">PtA15_10A641</name>
</gene>
<accession>A0ABY7D2N5</accession>
<reference evidence="2" key="1">
    <citation type="submission" date="2022-10" db="EMBL/GenBank/DDBJ databases">
        <title>Puccinia triticina Genome sequencing and assembly.</title>
        <authorList>
            <person name="Li C."/>
        </authorList>
    </citation>
    <scope>NUCLEOTIDE SEQUENCE</scope>
    <source>
        <strain evidence="2">Pt15</strain>
    </source>
</reference>
<name>A0ABY7D2N5_9BASI</name>
<evidence type="ECO:0000313" key="2">
    <source>
        <dbReference type="EMBL" id="WAQ89217.1"/>
    </source>
</evidence>
<feature type="compositionally biased region" description="Polar residues" evidence="1">
    <location>
        <begin position="1"/>
        <end position="21"/>
    </location>
</feature>
<keyword evidence="3" id="KW-1185">Reference proteome</keyword>
<evidence type="ECO:0000256" key="1">
    <source>
        <dbReference type="SAM" id="MobiDB-lite"/>
    </source>
</evidence>
<proteinExistence type="predicted"/>
<evidence type="ECO:0000313" key="3">
    <source>
        <dbReference type="Proteomes" id="UP001164743"/>
    </source>
</evidence>
<dbReference type="Proteomes" id="UP001164743">
    <property type="component" value="Chromosome 10A"/>
</dbReference>
<sequence>MSDMASQVGGSSTPSGISGNMHTELGGKIARAAYDSTGREGSPKRMKIQAEKSLDSIPIEAYLKYALSDSFFPPKSLRKELDKRLVRVFTEGQFGEPGEDGRIRKLLDATILEVMEIASDPRLKSLEDYLKDACQITGIAPEGIPRLGRYLLQNLDDIGEPGKEGRAHMLVVTSKFPWCNYGDMTQMSIQKPTDLDSFVPNAFARWKMLWVERSINKVSLKEYSGALKELFKLDKYNQDDLIKDLNFMGQPASKNWANDLTRNILYHFEVSDIPLKYHKSLAKYGWDFVTNEVLIDLHQILSGFSRKNKAPLENLESDEGSLLDMDTDEILRNMSLDDLIKMAPDLFGYTNKNELQVALRSDLELVNQQGTIGKPGDIDWPKKPILFIGTFLSRQKNLKRVEVLSKISLKDALRLEARPQASKLFS</sequence>
<dbReference type="EMBL" id="CP110430">
    <property type="protein sequence ID" value="WAQ89217.1"/>
    <property type="molecule type" value="Genomic_DNA"/>
</dbReference>
<feature type="region of interest" description="Disordered" evidence="1">
    <location>
        <begin position="1"/>
        <end position="22"/>
    </location>
</feature>
<organism evidence="2 3">
    <name type="scientific">Puccinia triticina</name>
    <dbReference type="NCBI Taxonomy" id="208348"/>
    <lineage>
        <taxon>Eukaryota</taxon>
        <taxon>Fungi</taxon>
        <taxon>Dikarya</taxon>
        <taxon>Basidiomycota</taxon>
        <taxon>Pucciniomycotina</taxon>
        <taxon>Pucciniomycetes</taxon>
        <taxon>Pucciniales</taxon>
        <taxon>Pucciniaceae</taxon>
        <taxon>Puccinia</taxon>
    </lineage>
</organism>
<dbReference type="RefSeq" id="XP_053024772.1">
    <property type="nucleotide sequence ID" value="XM_053160838.1"/>
</dbReference>
<dbReference type="GeneID" id="77801733"/>